<dbReference type="AlphaFoldDB" id="A0A699U4S4"/>
<sequence>DGSNSGESGSSSRLRKASASSKSRKSLSPNGVSTGEVVETIGSSEGVGLPLVVTSEKPRTSC</sequence>
<feature type="region of interest" description="Disordered" evidence="1">
    <location>
        <begin position="1"/>
        <end position="62"/>
    </location>
</feature>
<comment type="caution">
    <text evidence="2">The sequence shown here is derived from an EMBL/GenBank/DDBJ whole genome shotgun (WGS) entry which is preliminary data.</text>
</comment>
<organism evidence="2">
    <name type="scientific">Tanacetum cinerariifolium</name>
    <name type="common">Dalmatian daisy</name>
    <name type="synonym">Chrysanthemum cinerariifolium</name>
    <dbReference type="NCBI Taxonomy" id="118510"/>
    <lineage>
        <taxon>Eukaryota</taxon>
        <taxon>Viridiplantae</taxon>
        <taxon>Streptophyta</taxon>
        <taxon>Embryophyta</taxon>
        <taxon>Tracheophyta</taxon>
        <taxon>Spermatophyta</taxon>
        <taxon>Magnoliopsida</taxon>
        <taxon>eudicotyledons</taxon>
        <taxon>Gunneridae</taxon>
        <taxon>Pentapetalae</taxon>
        <taxon>asterids</taxon>
        <taxon>campanulids</taxon>
        <taxon>Asterales</taxon>
        <taxon>Asteraceae</taxon>
        <taxon>Asteroideae</taxon>
        <taxon>Anthemideae</taxon>
        <taxon>Anthemidinae</taxon>
        <taxon>Tanacetum</taxon>
    </lineage>
</organism>
<reference evidence="2" key="1">
    <citation type="journal article" date="2019" name="Sci. Rep.">
        <title>Draft genome of Tanacetum cinerariifolium, the natural source of mosquito coil.</title>
        <authorList>
            <person name="Yamashiro T."/>
            <person name="Shiraishi A."/>
            <person name="Satake H."/>
            <person name="Nakayama K."/>
        </authorList>
    </citation>
    <scope>NUCLEOTIDE SEQUENCE</scope>
</reference>
<name>A0A699U4S4_TANCI</name>
<protein>
    <submittedName>
        <fullName evidence="2">Uncharacterized protein</fullName>
    </submittedName>
</protein>
<feature type="compositionally biased region" description="Low complexity" evidence="1">
    <location>
        <begin position="1"/>
        <end position="21"/>
    </location>
</feature>
<evidence type="ECO:0000256" key="1">
    <source>
        <dbReference type="SAM" id="MobiDB-lite"/>
    </source>
</evidence>
<feature type="non-terminal residue" evidence="2">
    <location>
        <position position="62"/>
    </location>
</feature>
<gene>
    <name evidence="2" type="ORF">Tci_888315</name>
</gene>
<evidence type="ECO:0000313" key="2">
    <source>
        <dbReference type="EMBL" id="GFD16346.1"/>
    </source>
</evidence>
<feature type="non-terminal residue" evidence="2">
    <location>
        <position position="1"/>
    </location>
</feature>
<accession>A0A699U4S4</accession>
<proteinExistence type="predicted"/>
<dbReference type="EMBL" id="BKCJ011292709">
    <property type="protein sequence ID" value="GFD16346.1"/>
    <property type="molecule type" value="Genomic_DNA"/>
</dbReference>